<dbReference type="Pfam" id="PF14416">
    <property type="entry name" value="PMR5N"/>
    <property type="match status" value="1"/>
</dbReference>
<evidence type="ECO:0000256" key="1">
    <source>
        <dbReference type="ARBA" id="ARBA00004167"/>
    </source>
</evidence>
<accession>A0ABQ8AJ00</accession>
<dbReference type="PANTHER" id="PTHR32285:SF23">
    <property type="entry name" value="PROTEIN TRICHOME BIREFRINGENCE-LIKE 12"/>
    <property type="match status" value="1"/>
</dbReference>
<name>A0ABQ8AJ00_BRANA</name>
<comment type="caution">
    <text evidence="10">The sequence shown here is derived from an EMBL/GenBank/DDBJ whole genome shotgun (WGS) entry which is preliminary data.</text>
</comment>
<comment type="subcellular location">
    <subcellularLocation>
        <location evidence="1">Membrane</location>
        <topology evidence="1">Single-pass membrane protein</topology>
    </subcellularLocation>
</comment>
<feature type="non-terminal residue" evidence="10">
    <location>
        <position position="1"/>
    </location>
</feature>
<keyword evidence="4" id="KW-0735">Signal-anchor</keyword>
<keyword evidence="11" id="KW-1185">Reference proteome</keyword>
<evidence type="ECO:0000259" key="8">
    <source>
        <dbReference type="Pfam" id="PF14416"/>
    </source>
</evidence>
<dbReference type="Pfam" id="PF13839">
    <property type="entry name" value="PC-Esterase"/>
    <property type="match status" value="1"/>
</dbReference>
<evidence type="ECO:0000256" key="6">
    <source>
        <dbReference type="ARBA" id="ARBA00023136"/>
    </source>
</evidence>
<gene>
    <name evidence="10" type="ORF">HID58_054918</name>
</gene>
<reference evidence="10 11" key="1">
    <citation type="submission" date="2021-05" db="EMBL/GenBank/DDBJ databases">
        <title>Genome Assembly of Synthetic Allotetraploid Brassica napus Reveals Homoeologous Exchanges between Subgenomes.</title>
        <authorList>
            <person name="Davis J.T."/>
        </authorList>
    </citation>
    <scope>NUCLEOTIDE SEQUENCE [LARGE SCALE GENOMIC DNA]</scope>
    <source>
        <strain evidence="11">cv. Da-Ae</strain>
        <tissue evidence="10">Seedling</tissue>
    </source>
</reference>
<feature type="domain" description="Trichome birefringence-like C-terminal" evidence="7">
    <location>
        <begin position="130"/>
        <end position="413"/>
    </location>
</feature>
<dbReference type="Pfam" id="PF22950">
    <property type="entry name" value="DUF7026"/>
    <property type="match status" value="1"/>
</dbReference>
<evidence type="ECO:0000256" key="5">
    <source>
        <dbReference type="ARBA" id="ARBA00022989"/>
    </source>
</evidence>
<evidence type="ECO:0000259" key="9">
    <source>
        <dbReference type="Pfam" id="PF22950"/>
    </source>
</evidence>
<evidence type="ECO:0000313" key="10">
    <source>
        <dbReference type="EMBL" id="KAH0892489.1"/>
    </source>
</evidence>
<keyword evidence="3" id="KW-0812">Transmembrane</keyword>
<dbReference type="Proteomes" id="UP000824890">
    <property type="component" value="Unassembled WGS sequence"/>
</dbReference>
<evidence type="ECO:0000256" key="4">
    <source>
        <dbReference type="ARBA" id="ARBA00022968"/>
    </source>
</evidence>
<dbReference type="InterPro" id="IPR054290">
    <property type="entry name" value="DUF7026"/>
</dbReference>
<evidence type="ECO:0000256" key="2">
    <source>
        <dbReference type="ARBA" id="ARBA00007727"/>
    </source>
</evidence>
<proteinExistence type="inferred from homology"/>
<keyword evidence="6" id="KW-0472">Membrane</keyword>
<organism evidence="10 11">
    <name type="scientific">Brassica napus</name>
    <name type="common">Rape</name>
    <dbReference type="NCBI Taxonomy" id="3708"/>
    <lineage>
        <taxon>Eukaryota</taxon>
        <taxon>Viridiplantae</taxon>
        <taxon>Streptophyta</taxon>
        <taxon>Embryophyta</taxon>
        <taxon>Tracheophyta</taxon>
        <taxon>Spermatophyta</taxon>
        <taxon>Magnoliopsida</taxon>
        <taxon>eudicotyledons</taxon>
        <taxon>Gunneridae</taxon>
        <taxon>Pentapetalae</taxon>
        <taxon>rosids</taxon>
        <taxon>malvids</taxon>
        <taxon>Brassicales</taxon>
        <taxon>Brassicaceae</taxon>
        <taxon>Brassiceae</taxon>
        <taxon>Brassica</taxon>
    </lineage>
</organism>
<evidence type="ECO:0008006" key="12">
    <source>
        <dbReference type="Google" id="ProtNLM"/>
    </source>
</evidence>
<dbReference type="InterPro" id="IPR029962">
    <property type="entry name" value="TBL"/>
</dbReference>
<protein>
    <recommendedName>
        <fullName evidence="12">Trichome birefringence-like N-terminal domain-containing protein</fullName>
    </recommendedName>
</protein>
<dbReference type="EMBL" id="JAGKQM010000013">
    <property type="protein sequence ID" value="KAH0892489.1"/>
    <property type="molecule type" value="Genomic_DNA"/>
</dbReference>
<evidence type="ECO:0000313" key="11">
    <source>
        <dbReference type="Proteomes" id="UP000824890"/>
    </source>
</evidence>
<dbReference type="InterPro" id="IPR025846">
    <property type="entry name" value="TBL_N"/>
</dbReference>
<evidence type="ECO:0000256" key="3">
    <source>
        <dbReference type="ARBA" id="ARBA00022692"/>
    </source>
</evidence>
<comment type="similarity">
    <text evidence="2">Belongs to the PC-esterase family. TBL subfamily.</text>
</comment>
<sequence>KTKNRFKREIDRSEHTHSLLLRVISMEFGSRRTYTTMPSKLRSSRLLLISLLLLLFYSTTLLRRPTTPNLVSPPPCDLFSGRWVYTPETPKPLYDETCPFHRNAWNCLKNRRENMGVINSWRWVPDGCGLSRIDPTRFLERMRNKNIGFVGDSLNENFVVSLLCILRVADPSAVKWKKKKAWRGAYFPKFNVTVAYHRSVLLAKYNREANEDGVKGAYRVDVDVPADEWINVTSFYDVLVFNSGHWWGYDKFPKETPLVFYRKGKPIHPPLDILQGFEVVVQQMVSYIQRQVPAKTLKFWRLQSPRHFYGGDWNQNGSCLLDKPLDKDQLDLWFDPRNNGVNKEARRINQIIKSELQNTEIKLLDLTHLSEYRADAHPAIWLGKQDAVAIWGQDCMHWCLPGVPDTWVDILAELILDTHHLHKTQTFNLYCESVMLLGACLCCGTDKAIKVRREREREKSRKMSLRLLHLLPQNTSFNRNLEFRCLLTRPVTRIQCIRREDEDDGIISNRRTRKAKNKKKKTMSDSELAKDLAREIGKANTVSEQRREAMKKSGEILWGEFCKHVGLKEEEMRVKWRKIGEEEKVVLVREFVDEWGVDFQPLSVRSVKEMVEEECLVADKTIEPSSSAMSSFSGLFPGLKRIIGFE</sequence>
<keyword evidence="5" id="KW-1133">Transmembrane helix</keyword>
<evidence type="ECO:0000259" key="7">
    <source>
        <dbReference type="Pfam" id="PF13839"/>
    </source>
</evidence>
<dbReference type="PANTHER" id="PTHR32285">
    <property type="entry name" value="PROTEIN TRICHOME BIREFRINGENCE-LIKE 9-RELATED"/>
    <property type="match status" value="1"/>
</dbReference>
<feature type="domain" description="DUF7026" evidence="9">
    <location>
        <begin position="546"/>
        <end position="595"/>
    </location>
</feature>
<dbReference type="InterPro" id="IPR026057">
    <property type="entry name" value="TBL_C"/>
</dbReference>
<feature type="domain" description="Trichome birefringence-like N-terminal" evidence="8">
    <location>
        <begin position="75"/>
        <end position="128"/>
    </location>
</feature>